<reference evidence="1" key="2">
    <citation type="journal article" date="2015" name="Fish Shellfish Immunol.">
        <title>Early steps in the European eel (Anguilla anguilla)-Vibrio vulnificus interaction in the gills: Role of the RtxA13 toxin.</title>
        <authorList>
            <person name="Callol A."/>
            <person name="Pajuelo D."/>
            <person name="Ebbesson L."/>
            <person name="Teles M."/>
            <person name="MacKenzie S."/>
            <person name="Amaro C."/>
        </authorList>
    </citation>
    <scope>NUCLEOTIDE SEQUENCE</scope>
</reference>
<sequence length="28" mass="3142">MELVSFWLAQVCSRTTLDPGLVRLCGVF</sequence>
<reference evidence="1" key="1">
    <citation type="submission" date="2014-11" db="EMBL/GenBank/DDBJ databases">
        <authorList>
            <person name="Amaro Gonzalez C."/>
        </authorList>
    </citation>
    <scope>NUCLEOTIDE SEQUENCE</scope>
</reference>
<dbReference type="AlphaFoldDB" id="A0A0E9VGE7"/>
<protein>
    <submittedName>
        <fullName evidence="1">Uncharacterized protein</fullName>
    </submittedName>
</protein>
<evidence type="ECO:0000313" key="1">
    <source>
        <dbReference type="EMBL" id="JAH76505.1"/>
    </source>
</evidence>
<proteinExistence type="predicted"/>
<accession>A0A0E9VGE7</accession>
<name>A0A0E9VGE7_ANGAN</name>
<dbReference type="EMBL" id="GBXM01032072">
    <property type="protein sequence ID" value="JAH76505.1"/>
    <property type="molecule type" value="Transcribed_RNA"/>
</dbReference>
<organism evidence="1">
    <name type="scientific">Anguilla anguilla</name>
    <name type="common">European freshwater eel</name>
    <name type="synonym">Muraena anguilla</name>
    <dbReference type="NCBI Taxonomy" id="7936"/>
    <lineage>
        <taxon>Eukaryota</taxon>
        <taxon>Metazoa</taxon>
        <taxon>Chordata</taxon>
        <taxon>Craniata</taxon>
        <taxon>Vertebrata</taxon>
        <taxon>Euteleostomi</taxon>
        <taxon>Actinopterygii</taxon>
        <taxon>Neopterygii</taxon>
        <taxon>Teleostei</taxon>
        <taxon>Anguilliformes</taxon>
        <taxon>Anguillidae</taxon>
        <taxon>Anguilla</taxon>
    </lineage>
</organism>